<keyword evidence="1" id="KW-0812">Transmembrane</keyword>
<gene>
    <name evidence="2" type="ORF">ABHN84_04210</name>
</gene>
<protein>
    <submittedName>
        <fullName evidence="2">Uncharacterized protein</fullName>
    </submittedName>
</protein>
<keyword evidence="1" id="KW-1133">Transmembrane helix</keyword>
<dbReference type="RefSeq" id="WP_182699087.1">
    <property type="nucleotide sequence ID" value="NZ_JAACTY010000043.1"/>
</dbReference>
<reference evidence="2 3" key="1">
    <citation type="submission" date="2024-05" db="EMBL/GenBank/DDBJ databases">
        <title>Genome sequencing of Marine Estuary Bacteria, Shewanella vesiculosa and S. baltica, and Pseudomonas syringae.</title>
        <authorList>
            <person name="Gurung A."/>
            <person name="Maclea K.S."/>
        </authorList>
    </citation>
    <scope>NUCLEOTIDE SEQUENCE [LARGE SCALE GENOMIC DNA]</scope>
    <source>
        <strain evidence="2 3">1A</strain>
    </source>
</reference>
<proteinExistence type="predicted"/>
<dbReference type="Proteomes" id="UP001477278">
    <property type="component" value="Unassembled WGS sequence"/>
</dbReference>
<evidence type="ECO:0000313" key="2">
    <source>
        <dbReference type="EMBL" id="MEO3681492.1"/>
    </source>
</evidence>
<feature type="transmembrane region" description="Helical" evidence="1">
    <location>
        <begin position="69"/>
        <end position="93"/>
    </location>
</feature>
<keyword evidence="3" id="KW-1185">Reference proteome</keyword>
<accession>A0ABV0FKZ4</accession>
<comment type="caution">
    <text evidence="2">The sequence shown here is derived from an EMBL/GenBank/DDBJ whole genome shotgun (WGS) entry which is preliminary data.</text>
</comment>
<organism evidence="2 3">
    <name type="scientific">Shewanella vesiculosa</name>
    <dbReference type="NCBI Taxonomy" id="518738"/>
    <lineage>
        <taxon>Bacteria</taxon>
        <taxon>Pseudomonadati</taxon>
        <taxon>Pseudomonadota</taxon>
        <taxon>Gammaproteobacteria</taxon>
        <taxon>Alteromonadales</taxon>
        <taxon>Shewanellaceae</taxon>
        <taxon>Shewanella</taxon>
    </lineage>
</organism>
<name>A0ABV0FKZ4_9GAMM</name>
<feature type="transmembrane region" description="Helical" evidence="1">
    <location>
        <begin position="6"/>
        <end position="31"/>
    </location>
</feature>
<dbReference type="EMBL" id="JBDPZN010000001">
    <property type="protein sequence ID" value="MEO3681492.1"/>
    <property type="molecule type" value="Genomic_DNA"/>
</dbReference>
<keyword evidence="1" id="KW-0472">Membrane</keyword>
<evidence type="ECO:0000313" key="3">
    <source>
        <dbReference type="Proteomes" id="UP001477278"/>
    </source>
</evidence>
<evidence type="ECO:0000256" key="1">
    <source>
        <dbReference type="SAM" id="Phobius"/>
    </source>
</evidence>
<sequence length="102" mass="11647">MKIKQIAIATILHFITLVIFGFLSLGATMGLGFKDELTLFDEIYKFVSLNGMKILSGYAWVLFQYFNDLHIVLQSLVLFLNSLTQGVLFLFLYGKWSTRKAT</sequence>